<keyword evidence="5 13" id="KW-0812">Transmembrane</keyword>
<accession>A0A6A6UX26</accession>
<dbReference type="GO" id="GO:0020037">
    <property type="term" value="F:heme binding"/>
    <property type="evidence" value="ECO:0007669"/>
    <property type="project" value="InterPro"/>
</dbReference>
<keyword evidence="11 13" id="KW-0472">Membrane</keyword>
<organism evidence="14 15">
    <name type="scientific">Sporormia fimetaria CBS 119925</name>
    <dbReference type="NCBI Taxonomy" id="1340428"/>
    <lineage>
        <taxon>Eukaryota</taxon>
        <taxon>Fungi</taxon>
        <taxon>Dikarya</taxon>
        <taxon>Ascomycota</taxon>
        <taxon>Pezizomycotina</taxon>
        <taxon>Dothideomycetes</taxon>
        <taxon>Pleosporomycetidae</taxon>
        <taxon>Pleosporales</taxon>
        <taxon>Sporormiaceae</taxon>
        <taxon>Sporormia</taxon>
    </lineage>
</organism>
<dbReference type="Proteomes" id="UP000799440">
    <property type="component" value="Unassembled WGS sequence"/>
</dbReference>
<dbReference type="InterPro" id="IPR001128">
    <property type="entry name" value="Cyt_P450"/>
</dbReference>
<dbReference type="InterPro" id="IPR036396">
    <property type="entry name" value="Cyt_P450_sf"/>
</dbReference>
<comment type="similarity">
    <text evidence="3">Belongs to the cytochrome P450 family.</text>
</comment>
<evidence type="ECO:0000256" key="4">
    <source>
        <dbReference type="ARBA" id="ARBA00022617"/>
    </source>
</evidence>
<evidence type="ECO:0000256" key="13">
    <source>
        <dbReference type="SAM" id="Phobius"/>
    </source>
</evidence>
<evidence type="ECO:0000256" key="1">
    <source>
        <dbReference type="ARBA" id="ARBA00001971"/>
    </source>
</evidence>
<dbReference type="PANTHER" id="PTHR46206:SF5">
    <property type="entry name" value="P450, PUTATIVE (EUROFUNG)-RELATED"/>
    <property type="match status" value="1"/>
</dbReference>
<dbReference type="GO" id="GO:0004497">
    <property type="term" value="F:monooxygenase activity"/>
    <property type="evidence" value="ECO:0007669"/>
    <property type="project" value="UniProtKB-KW"/>
</dbReference>
<dbReference type="PRINTS" id="PR00463">
    <property type="entry name" value="EP450I"/>
</dbReference>
<evidence type="ECO:0000256" key="11">
    <source>
        <dbReference type="ARBA" id="ARBA00023136"/>
    </source>
</evidence>
<feature type="transmembrane region" description="Helical" evidence="13">
    <location>
        <begin position="55"/>
        <end position="73"/>
    </location>
</feature>
<keyword evidence="10" id="KW-0503">Monooxygenase</keyword>
<keyword evidence="15" id="KW-1185">Reference proteome</keyword>
<dbReference type="CDD" id="cd11041">
    <property type="entry name" value="CYP503A1-like"/>
    <property type="match status" value="1"/>
</dbReference>
<evidence type="ECO:0000256" key="12">
    <source>
        <dbReference type="PIRSR" id="PIRSR602401-1"/>
    </source>
</evidence>
<feature type="transmembrane region" description="Helical" evidence="13">
    <location>
        <begin position="25"/>
        <end position="43"/>
    </location>
</feature>
<name>A0A6A6UX26_9PLEO</name>
<evidence type="ECO:0000256" key="2">
    <source>
        <dbReference type="ARBA" id="ARBA00004370"/>
    </source>
</evidence>
<keyword evidence="4 12" id="KW-0349">Heme</keyword>
<dbReference type="GO" id="GO:0016020">
    <property type="term" value="C:membrane"/>
    <property type="evidence" value="ECO:0007669"/>
    <property type="project" value="UniProtKB-SubCell"/>
</dbReference>
<dbReference type="Pfam" id="PF00067">
    <property type="entry name" value="p450"/>
    <property type="match status" value="1"/>
</dbReference>
<dbReference type="SUPFAM" id="SSF48264">
    <property type="entry name" value="Cytochrome P450"/>
    <property type="match status" value="1"/>
</dbReference>
<evidence type="ECO:0000256" key="7">
    <source>
        <dbReference type="ARBA" id="ARBA00022989"/>
    </source>
</evidence>
<dbReference type="AlphaFoldDB" id="A0A6A6UX26"/>
<reference evidence="14" key="1">
    <citation type="journal article" date="2020" name="Stud. Mycol.">
        <title>101 Dothideomycetes genomes: a test case for predicting lifestyles and emergence of pathogens.</title>
        <authorList>
            <person name="Haridas S."/>
            <person name="Albert R."/>
            <person name="Binder M."/>
            <person name="Bloem J."/>
            <person name="Labutti K."/>
            <person name="Salamov A."/>
            <person name="Andreopoulos B."/>
            <person name="Baker S."/>
            <person name="Barry K."/>
            <person name="Bills G."/>
            <person name="Bluhm B."/>
            <person name="Cannon C."/>
            <person name="Castanera R."/>
            <person name="Culley D."/>
            <person name="Daum C."/>
            <person name="Ezra D."/>
            <person name="Gonzalez J."/>
            <person name="Henrissat B."/>
            <person name="Kuo A."/>
            <person name="Liang C."/>
            <person name="Lipzen A."/>
            <person name="Lutzoni F."/>
            <person name="Magnuson J."/>
            <person name="Mondo S."/>
            <person name="Nolan M."/>
            <person name="Ohm R."/>
            <person name="Pangilinan J."/>
            <person name="Park H.-J."/>
            <person name="Ramirez L."/>
            <person name="Alfaro M."/>
            <person name="Sun H."/>
            <person name="Tritt A."/>
            <person name="Yoshinaga Y."/>
            <person name="Zwiers L.-H."/>
            <person name="Turgeon B."/>
            <person name="Goodwin S."/>
            <person name="Spatafora J."/>
            <person name="Crous P."/>
            <person name="Grigoriev I."/>
        </authorList>
    </citation>
    <scope>NUCLEOTIDE SEQUENCE</scope>
    <source>
        <strain evidence="14">CBS 119925</strain>
    </source>
</reference>
<evidence type="ECO:0000313" key="15">
    <source>
        <dbReference type="Proteomes" id="UP000799440"/>
    </source>
</evidence>
<sequence length="516" mass="57449">MAPNSTILSPVGGEETVQEQARSSLILNAIGFLCLLSLVSRWWHYYRRTPKVTSVGFLPIPYIGSWVAAIRFMRRPVDVVREGMAKSRNGVFRIASLSDELILVTDKEKVAEYLRAPDSILSMQDGANDQQQIPYTLGYGVAYRTYHNSVVKKQVTPNIPNFSDAMVDEMAASFTEQIGKPKDWTPVALYDVTAMTVARVSNRVFVGEPYCTNVEHLRNATDYAQAVVISAEILRLFPEWAKGVLVKVLPVTTCMRRAMKILGDEVTARLEGKYAGGKKPEDLIQWLIDAAPPVESTPYQIVERVMALNVASIHTTTMTFTAALYTLGADPEKYVDTLREEVHRNLENGKVTHKTIQNCIHMDSFIRESARMNVSGLGAMQRNAKQAFKFSDGTVIPVGAKLMAPTLILSRDPASYENPQEFQGFRFVKKGDDGVPVLEKQAVTTGTDYHLYGHGRHPCPGRFFATEEMKLMFATLLLNYDMKLAPGTAPKELRIGTMALPDTNLKVLFKARSVDA</sequence>
<keyword evidence="7 13" id="KW-1133">Transmembrane helix</keyword>
<gene>
    <name evidence="14" type="ORF">M011DRAFT_432254</name>
</gene>
<proteinExistence type="inferred from homology"/>
<keyword evidence="6 12" id="KW-0479">Metal-binding</keyword>
<comment type="subcellular location">
    <subcellularLocation>
        <location evidence="2">Membrane</location>
    </subcellularLocation>
</comment>
<evidence type="ECO:0000256" key="8">
    <source>
        <dbReference type="ARBA" id="ARBA00023002"/>
    </source>
</evidence>
<keyword evidence="9 12" id="KW-0408">Iron</keyword>
<evidence type="ECO:0000256" key="9">
    <source>
        <dbReference type="ARBA" id="ARBA00023004"/>
    </source>
</evidence>
<dbReference type="GO" id="GO:0016705">
    <property type="term" value="F:oxidoreductase activity, acting on paired donors, with incorporation or reduction of molecular oxygen"/>
    <property type="evidence" value="ECO:0007669"/>
    <property type="project" value="InterPro"/>
</dbReference>
<dbReference type="Gene3D" id="1.10.630.10">
    <property type="entry name" value="Cytochrome P450"/>
    <property type="match status" value="1"/>
</dbReference>
<keyword evidence="8" id="KW-0560">Oxidoreductase</keyword>
<comment type="cofactor">
    <cofactor evidence="1 12">
        <name>heme</name>
        <dbReference type="ChEBI" id="CHEBI:30413"/>
    </cofactor>
</comment>
<evidence type="ECO:0000313" key="14">
    <source>
        <dbReference type="EMBL" id="KAF2742828.1"/>
    </source>
</evidence>
<evidence type="ECO:0000256" key="5">
    <source>
        <dbReference type="ARBA" id="ARBA00022692"/>
    </source>
</evidence>
<dbReference type="OrthoDB" id="1844152at2759"/>
<evidence type="ECO:0000256" key="10">
    <source>
        <dbReference type="ARBA" id="ARBA00023033"/>
    </source>
</evidence>
<evidence type="ECO:0000256" key="3">
    <source>
        <dbReference type="ARBA" id="ARBA00010617"/>
    </source>
</evidence>
<dbReference type="GO" id="GO:0005506">
    <property type="term" value="F:iron ion binding"/>
    <property type="evidence" value="ECO:0007669"/>
    <property type="project" value="InterPro"/>
</dbReference>
<protein>
    <submittedName>
        <fullName evidence="14">Cytochrome P450</fullName>
    </submittedName>
</protein>
<feature type="binding site" description="axial binding residue" evidence="12">
    <location>
        <position position="459"/>
    </location>
    <ligand>
        <name>heme</name>
        <dbReference type="ChEBI" id="CHEBI:30413"/>
    </ligand>
    <ligandPart>
        <name>Fe</name>
        <dbReference type="ChEBI" id="CHEBI:18248"/>
    </ligandPart>
</feature>
<dbReference type="PANTHER" id="PTHR46206">
    <property type="entry name" value="CYTOCHROME P450"/>
    <property type="match status" value="1"/>
</dbReference>
<dbReference type="InterPro" id="IPR002401">
    <property type="entry name" value="Cyt_P450_E_grp-I"/>
</dbReference>
<evidence type="ECO:0000256" key="6">
    <source>
        <dbReference type="ARBA" id="ARBA00022723"/>
    </source>
</evidence>
<dbReference type="EMBL" id="MU006603">
    <property type="protein sequence ID" value="KAF2742828.1"/>
    <property type="molecule type" value="Genomic_DNA"/>
</dbReference>